<gene>
    <name evidence="9" type="ORF">HU200_006586</name>
</gene>
<dbReference type="InterPro" id="IPR036915">
    <property type="entry name" value="Cyclin-like_sf"/>
</dbReference>
<dbReference type="SMART" id="SM01332">
    <property type="entry name" value="Cyclin_C"/>
    <property type="match status" value="1"/>
</dbReference>
<organism evidence="9 10">
    <name type="scientific">Digitaria exilis</name>
    <dbReference type="NCBI Taxonomy" id="1010633"/>
    <lineage>
        <taxon>Eukaryota</taxon>
        <taxon>Viridiplantae</taxon>
        <taxon>Streptophyta</taxon>
        <taxon>Embryophyta</taxon>
        <taxon>Tracheophyta</taxon>
        <taxon>Spermatophyta</taxon>
        <taxon>Magnoliopsida</taxon>
        <taxon>Liliopsida</taxon>
        <taxon>Poales</taxon>
        <taxon>Poaceae</taxon>
        <taxon>PACMAD clade</taxon>
        <taxon>Panicoideae</taxon>
        <taxon>Panicodae</taxon>
        <taxon>Paniceae</taxon>
        <taxon>Anthephorinae</taxon>
        <taxon>Digitaria</taxon>
    </lineage>
</organism>
<keyword evidence="10" id="KW-1185">Reference proteome</keyword>
<dbReference type="EMBL" id="JACEFO010000440">
    <property type="protein sequence ID" value="KAF8769548.1"/>
    <property type="molecule type" value="Genomic_DNA"/>
</dbReference>
<keyword evidence="3 5" id="KW-0195">Cyclin</keyword>
<feature type="compositionally biased region" description="Low complexity" evidence="6">
    <location>
        <begin position="343"/>
        <end position="355"/>
    </location>
</feature>
<evidence type="ECO:0000259" key="7">
    <source>
        <dbReference type="SMART" id="SM00385"/>
    </source>
</evidence>
<dbReference type="GO" id="GO:0051301">
    <property type="term" value="P:cell division"/>
    <property type="evidence" value="ECO:0007669"/>
    <property type="project" value="UniProtKB-KW"/>
</dbReference>
<proteinExistence type="inferred from homology"/>
<sequence>MAPSCYDMAASMLFCAEEHSSILCLDEEEEDVAAAAAAAPGRKRGRSPDYGADLFPPQSEECVAGLVEREEEHMPRSDYGERLRRAGAGVDLCVRREAVDWIWKVYAYFNFGPVTAYLAVNYLDRFLSWYELPEGKDWMTQLLSVVCLSLAAKIEETFVPPSLDVQVGDSRYEFEAKTVQRMELLVLSSLNWRMQAVTPFSYLDYFLNKLNGGIKAPTSWLFQSAELILCIARGTGCIGFRPSEIAAAVAAIVVGEAAVEGIENACAHVNKPLAAICWMQERVLRCQDAIQSMASPAINTVPPKSASGRASPAPQSPVGVLDAGCLSYKSDDDAAATVTVASHGTSSAYGSATSSPITSKRRKTTR</sequence>
<dbReference type="FunFam" id="1.10.472.10:FF:000034">
    <property type="entry name" value="D2/4-type cyclin"/>
    <property type="match status" value="1"/>
</dbReference>
<feature type="domain" description="Cyclin-like" evidence="7">
    <location>
        <begin position="100"/>
        <end position="188"/>
    </location>
</feature>
<dbReference type="Gene3D" id="1.10.472.10">
    <property type="entry name" value="Cyclin-like"/>
    <property type="match status" value="2"/>
</dbReference>
<evidence type="ECO:0008006" key="11">
    <source>
        <dbReference type="Google" id="ProtNLM"/>
    </source>
</evidence>
<evidence type="ECO:0000256" key="4">
    <source>
        <dbReference type="ARBA" id="ARBA00023306"/>
    </source>
</evidence>
<dbReference type="InterPro" id="IPR048258">
    <property type="entry name" value="Cyclins_cyclin-box"/>
</dbReference>
<dbReference type="FunFam" id="1.10.472.10:FF:000040">
    <property type="entry name" value="D6-type cyclin"/>
    <property type="match status" value="1"/>
</dbReference>
<dbReference type="InterPro" id="IPR039361">
    <property type="entry name" value="Cyclin"/>
</dbReference>
<feature type="domain" description="Cyclin C-terminal" evidence="8">
    <location>
        <begin position="197"/>
        <end position="314"/>
    </location>
</feature>
<dbReference type="InterPro" id="IPR004367">
    <property type="entry name" value="Cyclin_C-dom"/>
</dbReference>
<evidence type="ECO:0000313" key="10">
    <source>
        <dbReference type="Proteomes" id="UP000636709"/>
    </source>
</evidence>
<dbReference type="PANTHER" id="PTHR10177">
    <property type="entry name" value="CYCLINS"/>
    <property type="match status" value="1"/>
</dbReference>
<dbReference type="SUPFAM" id="SSF47954">
    <property type="entry name" value="Cyclin-like"/>
    <property type="match status" value="1"/>
</dbReference>
<evidence type="ECO:0000256" key="2">
    <source>
        <dbReference type="ARBA" id="ARBA00022618"/>
    </source>
</evidence>
<keyword evidence="2" id="KW-0132">Cell division</keyword>
<evidence type="ECO:0000256" key="5">
    <source>
        <dbReference type="RuleBase" id="RU000383"/>
    </source>
</evidence>
<dbReference type="InterPro" id="IPR006671">
    <property type="entry name" value="Cyclin_N"/>
</dbReference>
<keyword evidence="4" id="KW-0131">Cell cycle</keyword>
<dbReference type="SMART" id="SM00385">
    <property type="entry name" value="CYCLIN"/>
    <property type="match status" value="1"/>
</dbReference>
<comment type="similarity">
    <text evidence="1">Belongs to the cyclin family. Cyclin D subfamily.</text>
</comment>
<evidence type="ECO:0000259" key="8">
    <source>
        <dbReference type="SMART" id="SM01332"/>
    </source>
</evidence>
<evidence type="ECO:0000256" key="6">
    <source>
        <dbReference type="SAM" id="MobiDB-lite"/>
    </source>
</evidence>
<accession>A0A835KS22</accession>
<dbReference type="InterPro" id="IPR013763">
    <property type="entry name" value="Cyclin-like_dom"/>
</dbReference>
<protein>
    <recommendedName>
        <fullName evidence="11">Cyclin N-terminal domain-containing protein</fullName>
    </recommendedName>
</protein>
<evidence type="ECO:0000313" key="9">
    <source>
        <dbReference type="EMBL" id="KAF8769548.1"/>
    </source>
</evidence>
<dbReference type="Pfam" id="PF00134">
    <property type="entry name" value="Cyclin_N"/>
    <property type="match status" value="1"/>
</dbReference>
<dbReference type="CDD" id="cd20543">
    <property type="entry name" value="CYCLIN_AtCycD-like_rpt1"/>
    <property type="match status" value="1"/>
</dbReference>
<dbReference type="AlphaFoldDB" id="A0A835KS22"/>
<feature type="region of interest" description="Disordered" evidence="6">
    <location>
        <begin position="343"/>
        <end position="366"/>
    </location>
</feature>
<dbReference type="OrthoDB" id="5590282at2759"/>
<comment type="caution">
    <text evidence="9">The sequence shown here is derived from an EMBL/GenBank/DDBJ whole genome shotgun (WGS) entry which is preliminary data.</text>
</comment>
<evidence type="ECO:0000256" key="3">
    <source>
        <dbReference type="ARBA" id="ARBA00023127"/>
    </source>
</evidence>
<dbReference type="Proteomes" id="UP000636709">
    <property type="component" value="Unassembled WGS sequence"/>
</dbReference>
<name>A0A835KS22_9POAL</name>
<evidence type="ECO:0000256" key="1">
    <source>
        <dbReference type="ARBA" id="ARBA00009065"/>
    </source>
</evidence>
<reference evidence="9" key="1">
    <citation type="submission" date="2020-07" db="EMBL/GenBank/DDBJ databases">
        <title>Genome sequence and genetic diversity analysis of an under-domesticated orphan crop, white fonio (Digitaria exilis).</title>
        <authorList>
            <person name="Bennetzen J.L."/>
            <person name="Chen S."/>
            <person name="Ma X."/>
            <person name="Wang X."/>
            <person name="Yssel A.E.J."/>
            <person name="Chaluvadi S.R."/>
            <person name="Johnson M."/>
            <person name="Gangashetty P."/>
            <person name="Hamidou F."/>
            <person name="Sanogo M.D."/>
            <person name="Zwaenepoel A."/>
            <person name="Wallace J."/>
            <person name="Van De Peer Y."/>
            <person name="Van Deynze A."/>
        </authorList>
    </citation>
    <scope>NUCLEOTIDE SEQUENCE</scope>
    <source>
        <tissue evidence="9">Leaves</tissue>
    </source>
</reference>
<dbReference type="PROSITE" id="PS00292">
    <property type="entry name" value="CYCLINS"/>
    <property type="match status" value="1"/>
</dbReference>